<organism evidence="1">
    <name type="scientific">Picea glauca</name>
    <name type="common">White spruce</name>
    <name type="synonym">Pinus glauca</name>
    <dbReference type="NCBI Taxonomy" id="3330"/>
    <lineage>
        <taxon>Eukaryota</taxon>
        <taxon>Viridiplantae</taxon>
        <taxon>Streptophyta</taxon>
        <taxon>Embryophyta</taxon>
        <taxon>Tracheophyta</taxon>
        <taxon>Spermatophyta</taxon>
        <taxon>Pinopsida</taxon>
        <taxon>Pinidae</taxon>
        <taxon>Conifers I</taxon>
        <taxon>Pinales</taxon>
        <taxon>Pinaceae</taxon>
        <taxon>Picea</taxon>
    </lineage>
</organism>
<reference evidence="1" key="1">
    <citation type="journal article" date="2015" name="Genome Biol. Evol.">
        <title>Organellar Genomes of White Spruce (Picea glauca): Assembly and Annotation.</title>
        <authorList>
            <person name="Jackman S.D."/>
            <person name="Warren R.L."/>
            <person name="Gibb E.A."/>
            <person name="Vandervalk B.P."/>
            <person name="Mohamadi H."/>
            <person name="Chu J."/>
            <person name="Raymond A."/>
            <person name="Pleasance S."/>
            <person name="Coope R."/>
            <person name="Wildung M.R."/>
            <person name="Ritland C.E."/>
            <person name="Bousquet J."/>
            <person name="Jones S.J."/>
            <person name="Bohlmann J."/>
            <person name="Birol I."/>
        </authorList>
    </citation>
    <scope>NUCLEOTIDE SEQUENCE [LARGE SCALE GENOMIC DNA]</scope>
    <source>
        <tissue evidence="1">Flushing bud</tissue>
    </source>
</reference>
<dbReference type="EMBL" id="LKAM01000017">
    <property type="protein sequence ID" value="KUM45643.1"/>
    <property type="molecule type" value="Genomic_DNA"/>
</dbReference>
<comment type="caution">
    <text evidence="1">The sequence shown here is derived from an EMBL/GenBank/DDBJ whole genome shotgun (WGS) entry which is preliminary data.</text>
</comment>
<keyword evidence="1" id="KW-0496">Mitochondrion</keyword>
<dbReference type="AlphaFoldDB" id="A0A101LV00"/>
<gene>
    <name evidence="1" type="ORF">ABT39_MTgene2479</name>
</gene>
<accession>A0A101LV00</accession>
<evidence type="ECO:0000313" key="1">
    <source>
        <dbReference type="EMBL" id="KUM45643.1"/>
    </source>
</evidence>
<geneLocation type="mitochondrion" evidence="1"/>
<protein>
    <submittedName>
        <fullName evidence="1">Uncharacterized protein</fullName>
    </submittedName>
</protein>
<name>A0A101LV00_PICGL</name>
<sequence>MEIHHIIYHIIIITNNKPAPYAPYKLVVTLFNYLDQHICLCLPGAGAYISTKSHIPLVESDLAAQRSLLRRSEGYSSIRRGARDQGERALLFLNQSSLTNRQIHKSRYDPHSDI</sequence>
<proteinExistence type="predicted"/>